<keyword evidence="2" id="KW-1185">Reference proteome</keyword>
<organism evidence="1 2">
    <name type="scientific">Cryptolaemus montrouzieri</name>
    <dbReference type="NCBI Taxonomy" id="559131"/>
    <lineage>
        <taxon>Eukaryota</taxon>
        <taxon>Metazoa</taxon>
        <taxon>Ecdysozoa</taxon>
        <taxon>Arthropoda</taxon>
        <taxon>Hexapoda</taxon>
        <taxon>Insecta</taxon>
        <taxon>Pterygota</taxon>
        <taxon>Neoptera</taxon>
        <taxon>Endopterygota</taxon>
        <taxon>Coleoptera</taxon>
        <taxon>Polyphaga</taxon>
        <taxon>Cucujiformia</taxon>
        <taxon>Coccinelloidea</taxon>
        <taxon>Coccinellidae</taxon>
        <taxon>Scymninae</taxon>
        <taxon>Scymnini</taxon>
        <taxon>Cryptolaemus</taxon>
    </lineage>
</organism>
<protein>
    <submittedName>
        <fullName evidence="1">Uncharacterized protein</fullName>
    </submittedName>
</protein>
<comment type="caution">
    <text evidence="1">The sequence shown here is derived from an EMBL/GenBank/DDBJ whole genome shotgun (WGS) entry which is preliminary data.</text>
</comment>
<proteinExistence type="predicted"/>
<reference evidence="1 2" key="1">
    <citation type="journal article" date="2021" name="BMC Biol.">
        <title>Horizontally acquired antibacterial genes associated with adaptive radiation of ladybird beetles.</title>
        <authorList>
            <person name="Li H.S."/>
            <person name="Tang X.F."/>
            <person name="Huang Y.H."/>
            <person name="Xu Z.Y."/>
            <person name="Chen M.L."/>
            <person name="Du X.Y."/>
            <person name="Qiu B.Y."/>
            <person name="Chen P.T."/>
            <person name="Zhang W."/>
            <person name="Slipinski A."/>
            <person name="Escalona H.E."/>
            <person name="Waterhouse R.M."/>
            <person name="Zwick A."/>
            <person name="Pang H."/>
        </authorList>
    </citation>
    <scope>NUCLEOTIDE SEQUENCE [LARGE SCALE GENOMIC DNA]</scope>
    <source>
        <strain evidence="1">SYSU2018</strain>
    </source>
</reference>
<gene>
    <name evidence="1" type="ORF">HHI36_008385</name>
</gene>
<accession>A0ABD2MSL3</accession>
<sequence>MEFDVFIEYLISGIPDAVTFVIGHSTLKDALSILVSSLQFQKCNLDVMMQLFEFVSVRLMEESSKNSSMFSSQ</sequence>
<evidence type="ECO:0000313" key="1">
    <source>
        <dbReference type="EMBL" id="KAL3269312.1"/>
    </source>
</evidence>
<name>A0ABD2MSL3_9CUCU</name>
<evidence type="ECO:0000313" key="2">
    <source>
        <dbReference type="Proteomes" id="UP001516400"/>
    </source>
</evidence>
<dbReference type="AlphaFoldDB" id="A0ABD2MSL3"/>
<dbReference type="Proteomes" id="UP001516400">
    <property type="component" value="Unassembled WGS sequence"/>
</dbReference>
<dbReference type="EMBL" id="JABFTP020000021">
    <property type="protein sequence ID" value="KAL3269312.1"/>
    <property type="molecule type" value="Genomic_DNA"/>
</dbReference>